<reference evidence="10" key="1">
    <citation type="submission" date="2016-11" db="EMBL/GenBank/DDBJ databases">
        <authorList>
            <person name="Varghese N."/>
            <person name="Submissions S."/>
        </authorList>
    </citation>
    <scope>NUCLEOTIDE SEQUENCE [LARGE SCALE GENOMIC DNA]</scope>
    <source>
        <strain evidence="10">DSM 6637</strain>
    </source>
</reference>
<dbReference type="InterPro" id="IPR014729">
    <property type="entry name" value="Rossmann-like_a/b/a_fold"/>
</dbReference>
<evidence type="ECO:0000256" key="1">
    <source>
        <dbReference type="ARBA" id="ARBA00022598"/>
    </source>
</evidence>
<dbReference type="PROSITE" id="PS00178">
    <property type="entry name" value="AA_TRNA_LIGASE_I"/>
    <property type="match status" value="1"/>
</dbReference>
<dbReference type="InterPro" id="IPR020058">
    <property type="entry name" value="Glu/Gln-tRNA-synth_Ib_cat-dom"/>
</dbReference>
<dbReference type="AlphaFoldDB" id="A0A1M7FUS7"/>
<dbReference type="PRINTS" id="PR00987">
    <property type="entry name" value="TRNASYNTHGLU"/>
</dbReference>
<proteinExistence type="inferred from homology"/>
<dbReference type="GO" id="GO:0006424">
    <property type="term" value="P:glutamyl-tRNA aminoacylation"/>
    <property type="evidence" value="ECO:0007669"/>
    <property type="project" value="TreeGrafter"/>
</dbReference>
<dbReference type="InterPro" id="IPR049940">
    <property type="entry name" value="GluQ/Sye"/>
</dbReference>
<keyword evidence="3 7" id="KW-0547">Nucleotide-binding</keyword>
<keyword evidence="10" id="KW-1185">Reference proteome</keyword>
<feature type="domain" description="Glutamyl/glutaminyl-tRNA synthetase class Ib catalytic" evidence="8">
    <location>
        <begin position="11"/>
        <end position="283"/>
    </location>
</feature>
<keyword evidence="5 7" id="KW-0067">ATP-binding</keyword>
<dbReference type="GO" id="GO:0005524">
    <property type="term" value="F:ATP binding"/>
    <property type="evidence" value="ECO:0007669"/>
    <property type="project" value="UniProtKB-KW"/>
</dbReference>
<dbReference type="EMBL" id="FRCK01000003">
    <property type="protein sequence ID" value="SHM07793.1"/>
    <property type="molecule type" value="Genomic_DNA"/>
</dbReference>
<keyword evidence="1 7" id="KW-0436">Ligase</keyword>
<dbReference type="RefSeq" id="WP_407670332.1">
    <property type="nucleotide sequence ID" value="NZ_FRCK01000003.1"/>
</dbReference>
<dbReference type="SUPFAM" id="SSF52374">
    <property type="entry name" value="Nucleotidylyl transferase"/>
    <property type="match status" value="1"/>
</dbReference>
<dbReference type="Proteomes" id="UP000184444">
    <property type="component" value="Unassembled WGS sequence"/>
</dbReference>
<dbReference type="PANTHER" id="PTHR43311">
    <property type="entry name" value="GLUTAMATE--TRNA LIGASE"/>
    <property type="match status" value="1"/>
</dbReference>
<dbReference type="GO" id="GO:0005829">
    <property type="term" value="C:cytosol"/>
    <property type="evidence" value="ECO:0007669"/>
    <property type="project" value="TreeGrafter"/>
</dbReference>
<evidence type="ECO:0000313" key="10">
    <source>
        <dbReference type="Proteomes" id="UP000184444"/>
    </source>
</evidence>
<dbReference type="Gene3D" id="3.40.50.620">
    <property type="entry name" value="HUPs"/>
    <property type="match status" value="1"/>
</dbReference>
<keyword evidence="6 7" id="KW-0030">Aminoacyl-tRNA synthetase</keyword>
<dbReference type="GO" id="GO:0004818">
    <property type="term" value="F:glutamate-tRNA ligase activity"/>
    <property type="evidence" value="ECO:0007669"/>
    <property type="project" value="TreeGrafter"/>
</dbReference>
<evidence type="ECO:0000256" key="3">
    <source>
        <dbReference type="ARBA" id="ARBA00022741"/>
    </source>
</evidence>
<organism evidence="9 10">
    <name type="scientific">Paracoccus solventivorans</name>
    <dbReference type="NCBI Taxonomy" id="53463"/>
    <lineage>
        <taxon>Bacteria</taxon>
        <taxon>Pseudomonadati</taxon>
        <taxon>Pseudomonadota</taxon>
        <taxon>Alphaproteobacteria</taxon>
        <taxon>Rhodobacterales</taxon>
        <taxon>Paracoccaceae</taxon>
        <taxon>Paracoccus</taxon>
    </lineage>
</organism>
<name>A0A1M7FUS7_9RHOB</name>
<dbReference type="InterPro" id="IPR001412">
    <property type="entry name" value="aa-tRNA-synth_I_CS"/>
</dbReference>
<evidence type="ECO:0000256" key="7">
    <source>
        <dbReference type="RuleBase" id="RU363037"/>
    </source>
</evidence>
<dbReference type="Pfam" id="PF00749">
    <property type="entry name" value="tRNA-synt_1c"/>
    <property type="match status" value="1"/>
</dbReference>
<dbReference type="InterPro" id="IPR000924">
    <property type="entry name" value="Glu/Gln-tRNA-synth"/>
</dbReference>
<comment type="similarity">
    <text evidence="7">Belongs to the class-I aminoacyl-tRNA synthetase family.</text>
</comment>
<accession>A0A1M7FUS7</accession>
<evidence type="ECO:0000313" key="9">
    <source>
        <dbReference type="EMBL" id="SHM07793.1"/>
    </source>
</evidence>
<evidence type="ECO:0000256" key="4">
    <source>
        <dbReference type="ARBA" id="ARBA00022833"/>
    </source>
</evidence>
<evidence type="ECO:0000256" key="2">
    <source>
        <dbReference type="ARBA" id="ARBA00022723"/>
    </source>
</evidence>
<keyword evidence="2" id="KW-0479">Metal-binding</keyword>
<sequence length="288" mass="31085">MAGGAIDGIRRTRFAPSPTGPLHLGHAFAALTAARLADPGQFLLRIEDIDRSRCRKEWEAAIHEDLHWLGLSWPQPVMRQSERLPEYAAALDRLAAMGLLYPCRCRRADIAAALSAPQEGALGPDGPVYPGTCRGRAMAEAGPGDAIRLDVARAFTTLGLDRIGFMDEAVLPGQRHELTAADFISGIGDVVLARRGMGTSYHLSVVVDDAAQGITLVTRGKDLFDSTYIHALLQALLDLPQPLYHHHRLIRDDSGKRLAKRDDARAIALYRAQGASPADIVAMVFGGG</sequence>
<dbReference type="STRING" id="53463.SAMN05444389_103259"/>
<protein>
    <submittedName>
        <fullName evidence="9">Glutamyl-Q tRNA(Asp) synthetase</fullName>
    </submittedName>
</protein>
<dbReference type="PANTHER" id="PTHR43311:SF1">
    <property type="entry name" value="GLUTAMYL-Q TRNA(ASP) SYNTHETASE"/>
    <property type="match status" value="1"/>
</dbReference>
<evidence type="ECO:0000256" key="6">
    <source>
        <dbReference type="ARBA" id="ARBA00023146"/>
    </source>
</evidence>
<keyword evidence="7" id="KW-0648">Protein biosynthesis</keyword>
<dbReference type="NCBIfam" id="NF004315">
    <property type="entry name" value="PRK05710.1-4"/>
    <property type="match status" value="1"/>
</dbReference>
<evidence type="ECO:0000256" key="5">
    <source>
        <dbReference type="ARBA" id="ARBA00022840"/>
    </source>
</evidence>
<keyword evidence="4" id="KW-0862">Zinc</keyword>
<gene>
    <name evidence="9" type="ORF">SAMN05444389_103259</name>
</gene>
<evidence type="ECO:0000259" key="8">
    <source>
        <dbReference type="Pfam" id="PF00749"/>
    </source>
</evidence>